<proteinExistence type="predicted"/>
<evidence type="ECO:0000313" key="2">
    <source>
        <dbReference type="Proteomes" id="UP001498398"/>
    </source>
</evidence>
<gene>
    <name evidence="1" type="ORF">VKT23_008012</name>
</gene>
<organism evidence="1 2">
    <name type="scientific">Marasmiellus scandens</name>
    <dbReference type="NCBI Taxonomy" id="2682957"/>
    <lineage>
        <taxon>Eukaryota</taxon>
        <taxon>Fungi</taxon>
        <taxon>Dikarya</taxon>
        <taxon>Basidiomycota</taxon>
        <taxon>Agaricomycotina</taxon>
        <taxon>Agaricomycetes</taxon>
        <taxon>Agaricomycetidae</taxon>
        <taxon>Agaricales</taxon>
        <taxon>Marasmiineae</taxon>
        <taxon>Omphalotaceae</taxon>
        <taxon>Marasmiellus</taxon>
    </lineage>
</organism>
<accession>A0ABR1JNC2</accession>
<keyword evidence="2" id="KW-1185">Reference proteome</keyword>
<reference evidence="1 2" key="1">
    <citation type="submission" date="2024-01" db="EMBL/GenBank/DDBJ databases">
        <title>A draft genome for the cacao thread blight pathogen Marasmiellus scandens.</title>
        <authorList>
            <person name="Baruah I.K."/>
            <person name="Leung J."/>
            <person name="Bukari Y."/>
            <person name="Amoako-Attah I."/>
            <person name="Meinhardt L.W."/>
            <person name="Bailey B.A."/>
            <person name="Cohen S.P."/>
        </authorList>
    </citation>
    <scope>NUCLEOTIDE SEQUENCE [LARGE SCALE GENOMIC DNA]</scope>
    <source>
        <strain evidence="1 2">GH-19</strain>
    </source>
</reference>
<protein>
    <submittedName>
        <fullName evidence="1">Uncharacterized protein</fullName>
    </submittedName>
</protein>
<dbReference type="EMBL" id="JBANRG010000011">
    <property type="protein sequence ID" value="KAK7462413.1"/>
    <property type="molecule type" value="Genomic_DNA"/>
</dbReference>
<name>A0ABR1JNC2_9AGAR</name>
<sequence length="121" mass="13536">MIVLLPGVQIYSLMVIALLNARPHHQNTTHLHSGSHGTIPNAKSSRTCLNSSAGDSYQLYPMDVMRKENTASRDLNNSERYQVYPVPEPSIKERSSTMHCVSVNLQNEVGIEMQAAYIPRK</sequence>
<comment type="caution">
    <text evidence="1">The sequence shown here is derived from an EMBL/GenBank/DDBJ whole genome shotgun (WGS) entry which is preliminary data.</text>
</comment>
<dbReference type="Proteomes" id="UP001498398">
    <property type="component" value="Unassembled WGS sequence"/>
</dbReference>
<evidence type="ECO:0000313" key="1">
    <source>
        <dbReference type="EMBL" id="KAK7462413.1"/>
    </source>
</evidence>